<name>A0A0J8U833_9MYCO</name>
<accession>A0A0J8U833</accession>
<reference evidence="1 2" key="1">
    <citation type="submission" date="2015-06" db="EMBL/GenBank/DDBJ databases">
        <title>Genome sequence of Mycobacterium conceptionense strain MLE.</title>
        <authorList>
            <person name="Greninger A.L."/>
            <person name="Cunningham G."/>
            <person name="Chiu C.Y."/>
            <person name="Miller S."/>
        </authorList>
    </citation>
    <scope>NUCLEOTIDE SEQUENCE [LARGE SCALE GENOMIC DNA]</scope>
    <source>
        <strain evidence="1 2">MLE</strain>
    </source>
</reference>
<evidence type="ECO:0000313" key="2">
    <source>
        <dbReference type="Proteomes" id="UP000037594"/>
    </source>
</evidence>
<evidence type="ECO:0000313" key="1">
    <source>
        <dbReference type="EMBL" id="KMV17668.1"/>
    </source>
</evidence>
<dbReference type="AlphaFoldDB" id="A0A0J8U833"/>
<gene>
    <name evidence="1" type="ORF">ACT17_15480</name>
</gene>
<dbReference type="Proteomes" id="UP000037594">
    <property type="component" value="Unassembled WGS sequence"/>
</dbReference>
<sequence length="168" mass="17787">MTAAYARAFRPIAGNDAEAHSIAAVHAAGAVVAAVAVGAKRVSARVHDDASDTVNYLGVADPSAAAFIAWAGAWNESRHIAAIGPTAQEVLLSQDVDDPASDFSRITALPNGWMTVAERRREWDAAMVRLQPVLQDAVLPLLQFHRIDGPAERWLLPEVLAAGVHLPG</sequence>
<dbReference type="EMBL" id="LFOD01000012">
    <property type="protein sequence ID" value="KMV17668.1"/>
    <property type="molecule type" value="Genomic_DNA"/>
</dbReference>
<dbReference type="PATRIC" id="fig|451644.5.peg.3209"/>
<protein>
    <submittedName>
        <fullName evidence="1">Uncharacterized protein</fullName>
    </submittedName>
</protein>
<proteinExistence type="predicted"/>
<comment type="caution">
    <text evidence="1">The sequence shown here is derived from an EMBL/GenBank/DDBJ whole genome shotgun (WGS) entry which is preliminary data.</text>
</comment>
<organism evidence="1 2">
    <name type="scientific">Mycolicibacterium conceptionense</name>
    <dbReference type="NCBI Taxonomy" id="451644"/>
    <lineage>
        <taxon>Bacteria</taxon>
        <taxon>Bacillati</taxon>
        <taxon>Actinomycetota</taxon>
        <taxon>Actinomycetes</taxon>
        <taxon>Mycobacteriales</taxon>
        <taxon>Mycobacteriaceae</taxon>
        <taxon>Mycolicibacterium</taxon>
    </lineage>
</organism>
<dbReference type="RefSeq" id="WP_048896022.1">
    <property type="nucleotide sequence ID" value="NZ_LFOD01000012.1"/>
</dbReference>